<dbReference type="PROSITE" id="PS50076">
    <property type="entry name" value="DNAJ_2"/>
    <property type="match status" value="1"/>
</dbReference>
<dbReference type="GO" id="GO:0006457">
    <property type="term" value="P:protein folding"/>
    <property type="evidence" value="ECO:0007669"/>
    <property type="project" value="InterPro"/>
</dbReference>
<dbReference type="Gene3D" id="2.60.260.20">
    <property type="entry name" value="Urease metallochaperone UreE, N-terminal domain"/>
    <property type="match status" value="2"/>
</dbReference>
<evidence type="ECO:0000313" key="4">
    <source>
        <dbReference type="EnsemblMetazoa" id="GMOY005834-PA"/>
    </source>
</evidence>
<evidence type="ECO:0000313" key="5">
    <source>
        <dbReference type="Proteomes" id="UP000092444"/>
    </source>
</evidence>
<evidence type="ECO:0000256" key="2">
    <source>
        <dbReference type="SAM" id="MobiDB-lite"/>
    </source>
</evidence>
<dbReference type="CDD" id="cd06257">
    <property type="entry name" value="DnaJ"/>
    <property type="match status" value="1"/>
</dbReference>
<dbReference type="PhylomeDB" id="A0A1B0FPJ5"/>
<feature type="domain" description="J" evidence="3">
    <location>
        <begin position="37"/>
        <end position="101"/>
    </location>
</feature>
<keyword evidence="1" id="KW-0143">Chaperone</keyword>
<evidence type="ECO:0000259" key="3">
    <source>
        <dbReference type="PROSITE" id="PS50076"/>
    </source>
</evidence>
<dbReference type="PANTHER" id="PTHR24078:SF576">
    <property type="entry name" value="AT19485P-RELATED"/>
    <property type="match status" value="1"/>
</dbReference>
<dbReference type="EnsemblMetazoa" id="GMOY005834-RA">
    <property type="protein sequence ID" value="GMOY005834-PA"/>
    <property type="gene ID" value="GMOY005834"/>
</dbReference>
<dbReference type="FunFam" id="1.10.287.110:FF:000033">
    <property type="entry name" value="dnaJ homolog subfamily B member 13"/>
    <property type="match status" value="1"/>
</dbReference>
<dbReference type="Pfam" id="PF00226">
    <property type="entry name" value="DnaJ"/>
    <property type="match status" value="1"/>
</dbReference>
<dbReference type="InterPro" id="IPR001623">
    <property type="entry name" value="DnaJ_domain"/>
</dbReference>
<dbReference type="FunFam" id="2.60.260.20:FF:000002">
    <property type="entry name" value="Dnaj homolog subfamily b member"/>
    <property type="match status" value="1"/>
</dbReference>
<dbReference type="GO" id="GO:0051082">
    <property type="term" value="F:unfolded protein binding"/>
    <property type="evidence" value="ECO:0007669"/>
    <property type="project" value="InterPro"/>
</dbReference>
<feature type="region of interest" description="Disordered" evidence="2">
    <location>
        <begin position="170"/>
        <end position="195"/>
    </location>
</feature>
<keyword evidence="5" id="KW-1185">Reference proteome</keyword>
<proteinExistence type="predicted"/>
<dbReference type="Proteomes" id="UP000092444">
    <property type="component" value="Unassembled WGS sequence"/>
</dbReference>
<reference evidence="4" key="1">
    <citation type="submission" date="2020-05" db="UniProtKB">
        <authorList>
            <consortium name="EnsemblMetazoa"/>
        </authorList>
    </citation>
    <scope>IDENTIFICATION</scope>
    <source>
        <strain evidence="4">Yale</strain>
    </source>
</reference>
<dbReference type="Pfam" id="PF01556">
    <property type="entry name" value="DnaJ_C"/>
    <property type="match status" value="1"/>
</dbReference>
<dbReference type="InterPro" id="IPR051339">
    <property type="entry name" value="DnaJ_subfamily_B"/>
</dbReference>
<dbReference type="PRINTS" id="PR00625">
    <property type="entry name" value="JDOMAIN"/>
</dbReference>
<protein>
    <recommendedName>
        <fullName evidence="3">J domain-containing protein</fullName>
    </recommendedName>
</protein>
<accession>A0A1B0FPJ5</accession>
<dbReference type="AlphaFoldDB" id="A0A1B0FPJ5"/>
<dbReference type="SUPFAM" id="SSF46565">
    <property type="entry name" value="Chaperone J-domain"/>
    <property type="match status" value="1"/>
</dbReference>
<feature type="compositionally biased region" description="Basic residues" evidence="2">
    <location>
        <begin position="176"/>
        <end position="187"/>
    </location>
</feature>
<dbReference type="InterPro" id="IPR002939">
    <property type="entry name" value="DnaJ_C"/>
</dbReference>
<sequence>MLWEIQLARRLSRTQQKFCVVKVIWNLITHTSTMGKDFYEILGIGKNANDDEIKKAYRKLALKYHPDKNKTPQAEERFKQIAEAYEVLSDKRKRDIYDQFGEEGLKGGVPGTTGKSNSSYTYHGDPRATFAQFFGNANPFGIFFGAEDFGRMFEQPTIFMTADDLFAQMGSSGGRFRSRSPNRKQNRRGQQQDPPIEYDLYVSLEEIDKGCVKNMKITRMSMATGRPRKDEKILNINVKPGWKSGTKITFQKEGDEIPGKIPADIVFVIKDRPHPIFKREGTDFRYTAKISLKQALCGTTVKVPTLQGDKITLSLYNEVITPNTVKRINGRGLPFHKEPSRRGDLLVSFDIKFPNKIHRSLKDILAEMLPNSE</sequence>
<dbReference type="PANTHER" id="PTHR24078">
    <property type="entry name" value="DNAJ HOMOLOG SUBFAMILY C MEMBER"/>
    <property type="match status" value="1"/>
</dbReference>
<dbReference type="FunFam" id="2.60.260.20:FF:000026">
    <property type="entry name" value="Uncharacterized protein, isoform B"/>
    <property type="match status" value="1"/>
</dbReference>
<name>A0A1B0FPJ5_GLOMM</name>
<dbReference type="InterPro" id="IPR036869">
    <property type="entry name" value="J_dom_sf"/>
</dbReference>
<evidence type="ECO:0000256" key="1">
    <source>
        <dbReference type="ARBA" id="ARBA00023186"/>
    </source>
</evidence>
<dbReference type="GO" id="GO:0051087">
    <property type="term" value="F:protein-folding chaperone binding"/>
    <property type="evidence" value="ECO:0007669"/>
    <property type="project" value="TreeGrafter"/>
</dbReference>
<dbReference type="SMART" id="SM00271">
    <property type="entry name" value="DnaJ"/>
    <property type="match status" value="1"/>
</dbReference>
<dbReference type="InterPro" id="IPR008971">
    <property type="entry name" value="HSP40/DnaJ_pept-bd"/>
</dbReference>
<dbReference type="CDD" id="cd10747">
    <property type="entry name" value="DnaJ_C"/>
    <property type="match status" value="1"/>
</dbReference>
<dbReference type="VEuPathDB" id="VectorBase:GMOY005834"/>
<dbReference type="SUPFAM" id="SSF49493">
    <property type="entry name" value="HSP40/DnaJ peptide-binding domain"/>
    <property type="match status" value="2"/>
</dbReference>
<dbReference type="InterPro" id="IPR018253">
    <property type="entry name" value="DnaJ_domain_CS"/>
</dbReference>
<dbReference type="STRING" id="37546.A0A1B0FPJ5"/>
<organism evidence="4 5">
    <name type="scientific">Glossina morsitans morsitans</name>
    <name type="common">Savannah tsetse fly</name>
    <dbReference type="NCBI Taxonomy" id="37546"/>
    <lineage>
        <taxon>Eukaryota</taxon>
        <taxon>Metazoa</taxon>
        <taxon>Ecdysozoa</taxon>
        <taxon>Arthropoda</taxon>
        <taxon>Hexapoda</taxon>
        <taxon>Insecta</taxon>
        <taxon>Pterygota</taxon>
        <taxon>Neoptera</taxon>
        <taxon>Endopterygota</taxon>
        <taxon>Diptera</taxon>
        <taxon>Brachycera</taxon>
        <taxon>Muscomorpha</taxon>
        <taxon>Hippoboscoidea</taxon>
        <taxon>Glossinidae</taxon>
        <taxon>Glossina</taxon>
    </lineage>
</organism>
<dbReference type="GO" id="GO:0005829">
    <property type="term" value="C:cytosol"/>
    <property type="evidence" value="ECO:0007669"/>
    <property type="project" value="TreeGrafter"/>
</dbReference>
<dbReference type="Gene3D" id="1.10.287.110">
    <property type="entry name" value="DnaJ domain"/>
    <property type="match status" value="1"/>
</dbReference>
<dbReference type="PROSITE" id="PS00636">
    <property type="entry name" value="DNAJ_1"/>
    <property type="match status" value="1"/>
</dbReference>
<dbReference type="EMBL" id="CCAG010011595">
    <property type="status" value="NOT_ANNOTATED_CDS"/>
    <property type="molecule type" value="Genomic_DNA"/>
</dbReference>